<dbReference type="EMBL" id="QZFV01000054">
    <property type="protein sequence ID" value="RJQ89620.1"/>
    <property type="molecule type" value="Genomic_DNA"/>
</dbReference>
<reference evidence="1 2" key="1">
    <citation type="submission" date="2018-09" db="EMBL/GenBank/DDBJ databases">
        <title>YIM PH 21725 draft genome.</title>
        <authorList>
            <person name="Miao C."/>
        </authorList>
    </citation>
    <scope>NUCLEOTIDE SEQUENCE [LARGE SCALE GENOMIC DNA]</scope>
    <source>
        <strain evidence="2">YIM PH21725</strain>
    </source>
</reference>
<comment type="caution">
    <text evidence="1">The sequence shown here is derived from an EMBL/GenBank/DDBJ whole genome shotgun (WGS) entry which is preliminary data.</text>
</comment>
<sequence length="69" mass="7723">MLVTARWKDAALRGRGRHWVEVGVSGEAEARSYLEAVLDDQPQVRQKCDDLSRDLGFLPLALAAMSWLP</sequence>
<gene>
    <name evidence="1" type="ORF">D5S19_03945</name>
</gene>
<dbReference type="AlphaFoldDB" id="A0A419I9Q5"/>
<accession>A0A419I9Q5</accession>
<keyword evidence="2" id="KW-1185">Reference proteome</keyword>
<name>A0A419I9Q5_9PSEU</name>
<evidence type="ECO:0000313" key="1">
    <source>
        <dbReference type="EMBL" id="RJQ89620.1"/>
    </source>
</evidence>
<dbReference type="Proteomes" id="UP000285112">
    <property type="component" value="Unassembled WGS sequence"/>
</dbReference>
<protein>
    <submittedName>
        <fullName evidence="1">Uncharacterized protein</fullName>
    </submittedName>
</protein>
<proteinExistence type="predicted"/>
<evidence type="ECO:0000313" key="2">
    <source>
        <dbReference type="Proteomes" id="UP000285112"/>
    </source>
</evidence>
<organism evidence="1 2">
    <name type="scientific">Amycolatopsis panacis</name>
    <dbReference type="NCBI Taxonomy" id="2340917"/>
    <lineage>
        <taxon>Bacteria</taxon>
        <taxon>Bacillati</taxon>
        <taxon>Actinomycetota</taxon>
        <taxon>Actinomycetes</taxon>
        <taxon>Pseudonocardiales</taxon>
        <taxon>Pseudonocardiaceae</taxon>
        <taxon>Amycolatopsis</taxon>
    </lineage>
</organism>